<comment type="catalytic activity">
    <reaction evidence="3">
        <text>Hydrolysis of (1-&gt;4)-beta-linkages between N-acetylmuramic acid and N-acetyl-D-glucosamine residues in a peptidoglycan and between N-acetyl-D-glucosamine residues in chitodextrins.</text>
        <dbReference type="EC" id="3.2.1.17"/>
    </reaction>
</comment>
<accession>A0ABV0K1F1</accession>
<dbReference type="Proteomes" id="UP001482513">
    <property type="component" value="Unassembled WGS sequence"/>
</dbReference>
<dbReference type="SUPFAM" id="SSF53955">
    <property type="entry name" value="Lysozyme-like"/>
    <property type="match status" value="1"/>
</dbReference>
<keyword evidence="5" id="KW-1185">Reference proteome</keyword>
<organism evidence="4 5">
    <name type="scientific">Leptolyngbya subtilissima DQ-A4</name>
    <dbReference type="NCBI Taxonomy" id="2933933"/>
    <lineage>
        <taxon>Bacteria</taxon>
        <taxon>Bacillati</taxon>
        <taxon>Cyanobacteriota</taxon>
        <taxon>Cyanophyceae</taxon>
        <taxon>Leptolyngbyales</taxon>
        <taxon>Leptolyngbyaceae</taxon>
        <taxon>Leptolyngbya group</taxon>
        <taxon>Leptolyngbya</taxon>
    </lineage>
</organism>
<evidence type="ECO:0000313" key="5">
    <source>
        <dbReference type="Proteomes" id="UP001482513"/>
    </source>
</evidence>
<dbReference type="EMBL" id="JAMPKX010000002">
    <property type="protein sequence ID" value="MEP0946614.1"/>
    <property type="molecule type" value="Genomic_DNA"/>
</dbReference>
<gene>
    <name evidence="4" type="ORF">NC992_07000</name>
</gene>
<sequence length="71" mass="7863">MGLAEYQASALDSFCYNVGPHQFIGSETYRHAQASNRQADALMSWTKAGGKVPPGRLVKRREKERAVYFGG</sequence>
<comment type="caution">
    <text evidence="4">The sequence shown here is derived from an EMBL/GenBank/DDBJ whole genome shotgun (WGS) entry which is preliminary data.</text>
</comment>
<dbReference type="Pfam" id="PF00959">
    <property type="entry name" value="Phage_lysozyme"/>
    <property type="match status" value="1"/>
</dbReference>
<name>A0ABV0K1F1_9CYAN</name>
<keyword evidence="1 3" id="KW-0929">Antimicrobial</keyword>
<evidence type="ECO:0000256" key="3">
    <source>
        <dbReference type="RuleBase" id="RU003788"/>
    </source>
</evidence>
<evidence type="ECO:0000256" key="2">
    <source>
        <dbReference type="ARBA" id="ARBA00022638"/>
    </source>
</evidence>
<reference evidence="4 5" key="1">
    <citation type="submission" date="2022-04" db="EMBL/GenBank/DDBJ databases">
        <title>Positive selection, recombination, and allopatry shape intraspecific diversity of widespread and dominant cyanobacteria.</title>
        <authorList>
            <person name="Wei J."/>
            <person name="Shu W."/>
            <person name="Hu C."/>
        </authorList>
    </citation>
    <scope>NUCLEOTIDE SEQUENCE [LARGE SCALE GENOMIC DNA]</scope>
    <source>
        <strain evidence="4 5">DQ-A4</strain>
    </source>
</reference>
<dbReference type="Gene3D" id="1.10.530.40">
    <property type="match status" value="1"/>
</dbReference>
<dbReference type="InterPro" id="IPR023347">
    <property type="entry name" value="Lysozyme_dom_sf"/>
</dbReference>
<dbReference type="EC" id="3.2.1.17" evidence="3"/>
<proteinExistence type="inferred from homology"/>
<keyword evidence="3" id="KW-0326">Glycosidase</keyword>
<protein>
    <recommendedName>
        <fullName evidence="3">Lysozyme</fullName>
        <ecNumber evidence="3">3.2.1.17</ecNumber>
    </recommendedName>
</protein>
<keyword evidence="2 3" id="KW-0081">Bacteriolytic enzyme</keyword>
<keyword evidence="3" id="KW-0378">Hydrolase</keyword>
<dbReference type="RefSeq" id="WP_190696403.1">
    <property type="nucleotide sequence ID" value="NZ_JAMPKX010000002.1"/>
</dbReference>
<dbReference type="InterPro" id="IPR023346">
    <property type="entry name" value="Lysozyme-like_dom_sf"/>
</dbReference>
<comment type="similarity">
    <text evidence="3">Belongs to the glycosyl hydrolase 24 family.</text>
</comment>
<dbReference type="InterPro" id="IPR002196">
    <property type="entry name" value="Glyco_hydro_24"/>
</dbReference>
<evidence type="ECO:0000313" key="4">
    <source>
        <dbReference type="EMBL" id="MEP0946614.1"/>
    </source>
</evidence>
<evidence type="ECO:0000256" key="1">
    <source>
        <dbReference type="ARBA" id="ARBA00022529"/>
    </source>
</evidence>